<reference evidence="2 3" key="1">
    <citation type="submission" date="2021-07" db="EMBL/GenBank/DDBJ databases">
        <title>Sphingomonas sp.</title>
        <authorList>
            <person name="Feng G."/>
            <person name="Li J."/>
            <person name="Pan M."/>
        </authorList>
    </citation>
    <scope>NUCLEOTIDE SEQUENCE [LARGE SCALE GENOMIC DNA]</scope>
    <source>
        <strain evidence="2 3">RRHST34</strain>
    </source>
</reference>
<protein>
    <submittedName>
        <fullName evidence="2">VOC family protein</fullName>
    </submittedName>
</protein>
<evidence type="ECO:0000313" key="3">
    <source>
        <dbReference type="Proteomes" id="UP000759103"/>
    </source>
</evidence>
<comment type="caution">
    <text evidence="2">The sequence shown here is derived from an EMBL/GenBank/DDBJ whole genome shotgun (WGS) entry which is preliminary data.</text>
</comment>
<organism evidence="2 3">
    <name type="scientific">Sphingomonas citri</name>
    <dbReference type="NCBI Taxonomy" id="2862499"/>
    <lineage>
        <taxon>Bacteria</taxon>
        <taxon>Pseudomonadati</taxon>
        <taxon>Pseudomonadota</taxon>
        <taxon>Alphaproteobacteria</taxon>
        <taxon>Sphingomonadales</taxon>
        <taxon>Sphingomonadaceae</taxon>
        <taxon>Sphingomonas</taxon>
    </lineage>
</organism>
<dbReference type="RefSeq" id="WP_219747161.1">
    <property type="nucleotide sequence ID" value="NZ_JAHXZN010000001.1"/>
</dbReference>
<sequence>MTDREGLPIWYELLARDPDAAERFYTHVLGWSVERPQLAAAPDYRVLAAPDGDGVAGLMAVPPGAPMAPGWLFYLAADDVDATVERIIAAGGAVAMPATDIPEVGRIALVADPHGTLFYVMRGDGDESRAFRTADTATAGHAVWNELTAPDQDAALAFYAGLFGWRHEGAMPMGDLGDYKFVHSGTTCLGATMNNFAGKGPGWQFYFMVEDVDAAVERLIGAGGRVEQGPDEIPGGSFSVVAADPEGAAFGFVGERRA</sequence>
<dbReference type="PROSITE" id="PS51819">
    <property type="entry name" value="VOC"/>
    <property type="match status" value="2"/>
</dbReference>
<dbReference type="InterPro" id="IPR052164">
    <property type="entry name" value="Anthracycline_SecMetBiosynth"/>
</dbReference>
<dbReference type="InterPro" id="IPR037523">
    <property type="entry name" value="VOC_core"/>
</dbReference>
<name>A0ABS7BJ65_9SPHN</name>
<dbReference type="InterPro" id="IPR029068">
    <property type="entry name" value="Glyas_Bleomycin-R_OHBP_Dase"/>
</dbReference>
<evidence type="ECO:0000259" key="1">
    <source>
        <dbReference type="PROSITE" id="PS51819"/>
    </source>
</evidence>
<evidence type="ECO:0000313" key="2">
    <source>
        <dbReference type="EMBL" id="MBW6529648.1"/>
    </source>
</evidence>
<dbReference type="Proteomes" id="UP000759103">
    <property type="component" value="Unassembled WGS sequence"/>
</dbReference>
<gene>
    <name evidence="2" type="ORF">KZ820_02775</name>
</gene>
<feature type="domain" description="VOC" evidence="1">
    <location>
        <begin position="7"/>
        <end position="123"/>
    </location>
</feature>
<feature type="domain" description="VOC" evidence="1">
    <location>
        <begin position="138"/>
        <end position="255"/>
    </location>
</feature>
<dbReference type="PANTHER" id="PTHR33993">
    <property type="entry name" value="GLYOXALASE-RELATED"/>
    <property type="match status" value="1"/>
</dbReference>
<keyword evidence="3" id="KW-1185">Reference proteome</keyword>
<dbReference type="SUPFAM" id="SSF54593">
    <property type="entry name" value="Glyoxalase/Bleomycin resistance protein/Dihydroxybiphenyl dioxygenase"/>
    <property type="match status" value="2"/>
</dbReference>
<proteinExistence type="predicted"/>
<dbReference type="CDD" id="cd07247">
    <property type="entry name" value="SgaA_N_like"/>
    <property type="match status" value="2"/>
</dbReference>
<dbReference type="InterPro" id="IPR004360">
    <property type="entry name" value="Glyas_Fos-R_dOase_dom"/>
</dbReference>
<dbReference type="EMBL" id="JAHXZN010000001">
    <property type="protein sequence ID" value="MBW6529648.1"/>
    <property type="molecule type" value="Genomic_DNA"/>
</dbReference>
<dbReference type="Pfam" id="PF00903">
    <property type="entry name" value="Glyoxalase"/>
    <property type="match status" value="2"/>
</dbReference>
<accession>A0ABS7BJ65</accession>
<dbReference type="Gene3D" id="3.10.180.10">
    <property type="entry name" value="2,3-Dihydroxybiphenyl 1,2-Dioxygenase, domain 1"/>
    <property type="match status" value="2"/>
</dbReference>
<dbReference type="PANTHER" id="PTHR33993:SF14">
    <property type="entry name" value="GB|AAF24581.1"/>
    <property type="match status" value="1"/>
</dbReference>